<keyword evidence="13" id="KW-1185">Reference proteome</keyword>
<dbReference type="InterPro" id="IPR050790">
    <property type="entry name" value="ExbB/TolQ_transport"/>
</dbReference>
<feature type="transmembrane region" description="Helical" evidence="10">
    <location>
        <begin position="173"/>
        <end position="195"/>
    </location>
</feature>
<dbReference type="AlphaFoldDB" id="V2U5Z6"/>
<accession>V2U5Z6</accession>
<dbReference type="InterPro" id="IPR002898">
    <property type="entry name" value="MotA_ExbB_proton_chnl"/>
</dbReference>
<sequence>MSNPSAAQLSVWELISHASLLVQAVMLILLLASIISWYVIIKQSIRLRQETAANKVFLSQFRQQPFPLATTEPSGPKSGGLGQIYQAGLDEFHALRHASTRLSSTAVTDQVERRLLTCVTEQEEKLEKHLSFLATVGSVSPYIGLFGTVWGIMNSFIGLSQLEQATLSAVAPGIAEALIATAIGLFAAIPAVIAYNRLSARAEKISNSYYSFGNELQTRMLRFLQAGN</sequence>
<dbReference type="OrthoDB" id="9805133at2"/>
<feature type="domain" description="MotA/TolQ/ExbB proton channel" evidence="11">
    <location>
        <begin position="84"/>
        <end position="208"/>
    </location>
</feature>
<name>V2U5Z6_9GAMM</name>
<dbReference type="GO" id="GO:0005886">
    <property type="term" value="C:plasma membrane"/>
    <property type="evidence" value="ECO:0007669"/>
    <property type="project" value="UniProtKB-SubCell"/>
</dbReference>
<keyword evidence="9" id="KW-0653">Protein transport</keyword>
<evidence type="ECO:0000256" key="3">
    <source>
        <dbReference type="ARBA" id="ARBA00022519"/>
    </source>
</evidence>
<feature type="transmembrane region" description="Helical" evidence="10">
    <location>
        <begin position="130"/>
        <end position="153"/>
    </location>
</feature>
<evidence type="ECO:0000256" key="9">
    <source>
        <dbReference type="RuleBase" id="RU004057"/>
    </source>
</evidence>
<keyword evidence="3" id="KW-0997">Cell inner membrane</keyword>
<dbReference type="GO" id="GO:0043213">
    <property type="term" value="P:bacteriocin transport"/>
    <property type="evidence" value="ECO:0007669"/>
    <property type="project" value="InterPro"/>
</dbReference>
<keyword evidence="4" id="KW-0132">Cell division</keyword>
<keyword evidence="9" id="KW-0813">Transport</keyword>
<dbReference type="PANTHER" id="PTHR30625">
    <property type="entry name" value="PROTEIN TOLQ"/>
    <property type="match status" value="1"/>
</dbReference>
<evidence type="ECO:0000313" key="12">
    <source>
        <dbReference type="EMBL" id="ESK49748.1"/>
    </source>
</evidence>
<gene>
    <name evidence="12" type="ORF">P253_00605</name>
</gene>
<dbReference type="Pfam" id="PF01618">
    <property type="entry name" value="MotA_ExbB"/>
    <property type="match status" value="1"/>
</dbReference>
<keyword evidence="6 10" id="KW-1133">Transmembrane helix</keyword>
<dbReference type="GO" id="GO:0017038">
    <property type="term" value="P:protein import"/>
    <property type="evidence" value="ECO:0007669"/>
    <property type="project" value="TreeGrafter"/>
</dbReference>
<dbReference type="Proteomes" id="UP000018415">
    <property type="component" value="Unassembled WGS sequence"/>
</dbReference>
<keyword evidence="7 10" id="KW-0472">Membrane</keyword>
<feature type="transmembrane region" description="Helical" evidence="10">
    <location>
        <begin position="20"/>
        <end position="40"/>
    </location>
</feature>
<protein>
    <submittedName>
        <fullName evidence="12">Protein TolQ</fullName>
    </submittedName>
</protein>
<evidence type="ECO:0000256" key="10">
    <source>
        <dbReference type="SAM" id="Phobius"/>
    </source>
</evidence>
<comment type="similarity">
    <text evidence="9">Belongs to the exbB/tolQ family.</text>
</comment>
<dbReference type="GO" id="GO:0051301">
    <property type="term" value="P:cell division"/>
    <property type="evidence" value="ECO:0007669"/>
    <property type="project" value="UniProtKB-KW"/>
</dbReference>
<dbReference type="PANTHER" id="PTHR30625:SF3">
    <property type="entry name" value="TOL-PAL SYSTEM PROTEIN TOLQ"/>
    <property type="match status" value="1"/>
</dbReference>
<dbReference type="RefSeq" id="WP_016658279.1">
    <property type="nucleotide sequence ID" value="NZ_BBSF01000018.1"/>
</dbReference>
<organism evidence="12 13">
    <name type="scientific">Acinetobacter indicus CIP 110367</name>
    <dbReference type="NCBI Taxonomy" id="1341679"/>
    <lineage>
        <taxon>Bacteria</taxon>
        <taxon>Pseudomonadati</taxon>
        <taxon>Pseudomonadota</taxon>
        <taxon>Gammaproteobacteria</taxon>
        <taxon>Moraxellales</taxon>
        <taxon>Moraxellaceae</taxon>
        <taxon>Acinetobacter</taxon>
    </lineage>
</organism>
<dbReference type="InterPro" id="IPR014163">
    <property type="entry name" value="Tol-Pal_TolQ"/>
</dbReference>
<evidence type="ECO:0000313" key="13">
    <source>
        <dbReference type="Proteomes" id="UP000018415"/>
    </source>
</evidence>
<evidence type="ECO:0000256" key="8">
    <source>
        <dbReference type="ARBA" id="ARBA00023306"/>
    </source>
</evidence>
<dbReference type="HOGENOM" id="CLU_053325_2_2_6"/>
<keyword evidence="2" id="KW-1003">Cell membrane</keyword>
<dbReference type="NCBIfam" id="TIGR02796">
    <property type="entry name" value="tolQ"/>
    <property type="match status" value="1"/>
</dbReference>
<dbReference type="PATRIC" id="fig|1341679.3.peg.591"/>
<reference evidence="12 13" key="1">
    <citation type="submission" date="2013-10" db="EMBL/GenBank/DDBJ databases">
        <title>The Genome Sequence of Acinetobacter indicus CIP 110367.</title>
        <authorList>
            <consortium name="The Broad Institute Genomics Platform"/>
            <consortium name="The Broad Institute Genome Sequencing Center for Infectious Disease"/>
            <person name="Cerqueira G."/>
            <person name="Feldgarden M."/>
            <person name="Courvalin P."/>
            <person name="Grillot-Courvalin C."/>
            <person name="Clermont D."/>
            <person name="Rocha E."/>
            <person name="Yoon E.-J."/>
            <person name="Nemec A."/>
            <person name="Young S.K."/>
            <person name="Zeng Q."/>
            <person name="Gargeya S."/>
            <person name="Fitzgerald M."/>
            <person name="Abouelleil A."/>
            <person name="Alvarado L."/>
            <person name="Berlin A.M."/>
            <person name="Chapman S.B."/>
            <person name="Gainer-Dewar J."/>
            <person name="Goldberg J."/>
            <person name="Gnerre S."/>
            <person name="Griggs A."/>
            <person name="Gujja S."/>
            <person name="Hansen M."/>
            <person name="Howarth C."/>
            <person name="Imamovic A."/>
            <person name="Ireland A."/>
            <person name="Larimer J."/>
            <person name="McCowan C."/>
            <person name="Murphy C."/>
            <person name="Pearson M."/>
            <person name="Poon T.W."/>
            <person name="Priest M."/>
            <person name="Roberts A."/>
            <person name="Saif S."/>
            <person name="Shea T."/>
            <person name="Sykes S."/>
            <person name="Wortman J."/>
            <person name="Nusbaum C."/>
            <person name="Birren B."/>
        </authorList>
    </citation>
    <scope>NUCLEOTIDE SEQUENCE [LARGE SCALE GENOMIC DNA]</scope>
    <source>
        <strain evidence="12 13">CIP 110367</strain>
    </source>
</reference>
<evidence type="ECO:0000259" key="11">
    <source>
        <dbReference type="Pfam" id="PF01618"/>
    </source>
</evidence>
<proteinExistence type="inferred from homology"/>
<evidence type="ECO:0000256" key="4">
    <source>
        <dbReference type="ARBA" id="ARBA00022618"/>
    </source>
</evidence>
<keyword evidence="8" id="KW-0131">Cell cycle</keyword>
<evidence type="ECO:0000256" key="1">
    <source>
        <dbReference type="ARBA" id="ARBA00004651"/>
    </source>
</evidence>
<dbReference type="EMBL" id="AYET01000001">
    <property type="protein sequence ID" value="ESK49748.1"/>
    <property type="molecule type" value="Genomic_DNA"/>
</dbReference>
<evidence type="ECO:0000256" key="6">
    <source>
        <dbReference type="ARBA" id="ARBA00022989"/>
    </source>
</evidence>
<evidence type="ECO:0000256" key="7">
    <source>
        <dbReference type="ARBA" id="ARBA00023136"/>
    </source>
</evidence>
<evidence type="ECO:0000256" key="2">
    <source>
        <dbReference type="ARBA" id="ARBA00022475"/>
    </source>
</evidence>
<comment type="caution">
    <text evidence="12">The sequence shown here is derived from an EMBL/GenBank/DDBJ whole genome shotgun (WGS) entry which is preliminary data.</text>
</comment>
<dbReference type="eggNOG" id="COG0811">
    <property type="taxonomic scope" value="Bacteria"/>
</dbReference>
<evidence type="ECO:0000256" key="5">
    <source>
        <dbReference type="ARBA" id="ARBA00022692"/>
    </source>
</evidence>
<keyword evidence="5 10" id="KW-0812">Transmembrane</keyword>
<comment type="subcellular location">
    <subcellularLocation>
        <location evidence="1">Cell membrane</location>
        <topology evidence="1">Multi-pass membrane protein</topology>
    </subcellularLocation>
    <subcellularLocation>
        <location evidence="9">Membrane</location>
        <topology evidence="9">Multi-pass membrane protein</topology>
    </subcellularLocation>
</comment>